<keyword evidence="1" id="KW-0472">Membrane</keyword>
<evidence type="ECO:0000313" key="3">
    <source>
        <dbReference type="Proteomes" id="UP000006875"/>
    </source>
</evidence>
<accession>E3HA12</accession>
<feature type="transmembrane region" description="Helical" evidence="1">
    <location>
        <begin position="31"/>
        <end position="53"/>
    </location>
</feature>
<dbReference type="AlphaFoldDB" id="E3HA12"/>
<evidence type="ECO:0000256" key="1">
    <source>
        <dbReference type="SAM" id="Phobius"/>
    </source>
</evidence>
<reference evidence="2 3" key="1">
    <citation type="journal article" date="2010" name="Stand. Genomic Sci.">
        <title>Complete genome sequence of Ilyobacter polytropus type strain (CuHbu1).</title>
        <authorList>
            <person name="Sikorski J."/>
            <person name="Chertkov O."/>
            <person name="Lapidus A."/>
            <person name="Nolan M."/>
            <person name="Lucas S."/>
            <person name="Del Rio T.G."/>
            <person name="Tice H."/>
            <person name="Cheng J.F."/>
            <person name="Tapia R."/>
            <person name="Han C."/>
            <person name="Goodwin L."/>
            <person name="Pitluck S."/>
            <person name="Liolios K."/>
            <person name="Ivanova N."/>
            <person name="Mavromatis K."/>
            <person name="Mikhailova N."/>
            <person name="Pati A."/>
            <person name="Chen A."/>
            <person name="Palaniappan K."/>
            <person name="Land M."/>
            <person name="Hauser L."/>
            <person name="Chang Y.J."/>
            <person name="Jeffries C.D."/>
            <person name="Brambilla E."/>
            <person name="Yasawong M."/>
            <person name="Rohde M."/>
            <person name="Pukall R."/>
            <person name="Spring S."/>
            <person name="Goker M."/>
            <person name="Woyke T."/>
            <person name="Bristow J."/>
            <person name="Eisen J.A."/>
            <person name="Markowitz V."/>
            <person name="Hugenholtz P."/>
            <person name="Kyrpides N.C."/>
            <person name="Klenk H.P."/>
        </authorList>
    </citation>
    <scope>NUCLEOTIDE SEQUENCE [LARGE SCALE GENOMIC DNA]</scope>
    <source>
        <strain evidence="3">ATCC 51220 / DSM 2926 / LMG 16218 / CuHBu1</strain>
    </source>
</reference>
<dbReference type="KEGG" id="ipo:Ilyop_1360"/>
<dbReference type="Proteomes" id="UP000006875">
    <property type="component" value="Chromosome"/>
</dbReference>
<dbReference type="OrthoDB" id="88027at2"/>
<keyword evidence="1" id="KW-0812">Transmembrane</keyword>
<dbReference type="RefSeq" id="WP_013387807.1">
    <property type="nucleotide sequence ID" value="NC_014632.1"/>
</dbReference>
<protein>
    <submittedName>
        <fullName evidence="2">Uncharacterized protein</fullName>
    </submittedName>
</protein>
<proteinExistence type="predicted"/>
<organism evidence="2 3">
    <name type="scientific">Ilyobacter polytropus (strain ATCC 51220 / DSM 2926 / LMG 16218 / CuHBu1)</name>
    <dbReference type="NCBI Taxonomy" id="572544"/>
    <lineage>
        <taxon>Bacteria</taxon>
        <taxon>Fusobacteriati</taxon>
        <taxon>Fusobacteriota</taxon>
        <taxon>Fusobacteriia</taxon>
        <taxon>Fusobacteriales</taxon>
        <taxon>Fusobacteriaceae</taxon>
        <taxon>Ilyobacter</taxon>
    </lineage>
</organism>
<sequence length="164" mass="18577">MIFFDDFIKKVEKKDLPLDGKYSFGLEMKKIVVWLGTGIPLVLLGAYQFALGYTQGMKIGYIIFGIVLLILGLGHLWLAFSYKISLDFQKNSLKNKKTNISLDEIESCIMSKMVAPGGKKLQTCVEIITKDKVKVIIPLIMKNKINFAALLRKKLGNKFEIIRD</sequence>
<evidence type="ECO:0000313" key="2">
    <source>
        <dbReference type="EMBL" id="ADO83140.1"/>
    </source>
</evidence>
<dbReference type="STRING" id="572544.Ilyop_1360"/>
<feature type="transmembrane region" description="Helical" evidence="1">
    <location>
        <begin position="59"/>
        <end position="80"/>
    </location>
</feature>
<keyword evidence="3" id="KW-1185">Reference proteome</keyword>
<dbReference type="HOGENOM" id="CLU_137868_0_0_0"/>
<name>E3HA12_ILYPC</name>
<gene>
    <name evidence="2" type="ordered locus">Ilyop_1360</name>
</gene>
<dbReference type="eggNOG" id="ENOG502ZCGH">
    <property type="taxonomic scope" value="Bacteria"/>
</dbReference>
<dbReference type="EMBL" id="CP002281">
    <property type="protein sequence ID" value="ADO83140.1"/>
    <property type="molecule type" value="Genomic_DNA"/>
</dbReference>
<keyword evidence="1" id="KW-1133">Transmembrane helix</keyword>